<dbReference type="AlphaFoldDB" id="A0A8X8Y3T5"/>
<evidence type="ECO:0000256" key="11">
    <source>
        <dbReference type="ARBA" id="ARBA00023136"/>
    </source>
</evidence>
<comment type="cofactor">
    <cofactor evidence="1">
        <name>heme</name>
        <dbReference type="ChEBI" id="CHEBI:30413"/>
    </cofactor>
</comment>
<keyword evidence="9" id="KW-0408">Iron</keyword>
<keyword evidence="13" id="KW-1185">Reference proteome</keyword>
<evidence type="ECO:0000313" key="13">
    <source>
        <dbReference type="Proteomes" id="UP000298416"/>
    </source>
</evidence>
<dbReference type="EMBL" id="PNBA02000004">
    <property type="protein sequence ID" value="KAG6425775.1"/>
    <property type="molecule type" value="Genomic_DNA"/>
</dbReference>
<evidence type="ECO:0000256" key="2">
    <source>
        <dbReference type="ARBA" id="ARBA00004167"/>
    </source>
</evidence>
<name>A0A8X8Y3T5_SALSN</name>
<sequence>MYRKVDKLLDSTTEEHKAAGDGGDVEDLVDGLLNIQQDGTEFPLTTENIKAVVLRKICTLELLSARRVQPFRHVREEETLSLCKQIASASGDIVACSPSAT</sequence>
<evidence type="ECO:0000256" key="8">
    <source>
        <dbReference type="ARBA" id="ARBA00023002"/>
    </source>
</evidence>
<comment type="caution">
    <text evidence="12">The sequence shown here is derived from an EMBL/GenBank/DDBJ whole genome shotgun (WGS) entry which is preliminary data.</text>
</comment>
<keyword evidence="10" id="KW-0503">Monooxygenase</keyword>
<evidence type="ECO:0000256" key="3">
    <source>
        <dbReference type="ARBA" id="ARBA00010617"/>
    </source>
</evidence>
<evidence type="ECO:0000256" key="10">
    <source>
        <dbReference type="ARBA" id="ARBA00023033"/>
    </source>
</evidence>
<dbReference type="Proteomes" id="UP000298416">
    <property type="component" value="Unassembled WGS sequence"/>
</dbReference>
<evidence type="ECO:0000256" key="1">
    <source>
        <dbReference type="ARBA" id="ARBA00001971"/>
    </source>
</evidence>
<keyword evidence="4" id="KW-0349">Heme</keyword>
<gene>
    <name evidence="12" type="ORF">SASPL_109979</name>
</gene>
<evidence type="ECO:0000256" key="4">
    <source>
        <dbReference type="ARBA" id="ARBA00022617"/>
    </source>
</evidence>
<dbReference type="InterPro" id="IPR052306">
    <property type="entry name" value="CYP450_71D"/>
</dbReference>
<reference evidence="12" key="1">
    <citation type="submission" date="2018-01" db="EMBL/GenBank/DDBJ databases">
        <authorList>
            <person name="Mao J.F."/>
        </authorList>
    </citation>
    <scope>NUCLEOTIDE SEQUENCE</scope>
    <source>
        <strain evidence="12">Huo1</strain>
        <tissue evidence="12">Leaf</tissue>
    </source>
</reference>
<proteinExistence type="inferred from homology"/>
<keyword evidence="8" id="KW-0560">Oxidoreductase</keyword>
<organism evidence="12">
    <name type="scientific">Salvia splendens</name>
    <name type="common">Scarlet sage</name>
    <dbReference type="NCBI Taxonomy" id="180675"/>
    <lineage>
        <taxon>Eukaryota</taxon>
        <taxon>Viridiplantae</taxon>
        <taxon>Streptophyta</taxon>
        <taxon>Embryophyta</taxon>
        <taxon>Tracheophyta</taxon>
        <taxon>Spermatophyta</taxon>
        <taxon>Magnoliopsida</taxon>
        <taxon>eudicotyledons</taxon>
        <taxon>Gunneridae</taxon>
        <taxon>Pentapetalae</taxon>
        <taxon>asterids</taxon>
        <taxon>lamiids</taxon>
        <taxon>Lamiales</taxon>
        <taxon>Lamiaceae</taxon>
        <taxon>Nepetoideae</taxon>
        <taxon>Mentheae</taxon>
        <taxon>Salviinae</taxon>
        <taxon>Salvia</taxon>
        <taxon>Salvia subgen. Calosphace</taxon>
        <taxon>core Calosphace</taxon>
    </lineage>
</organism>
<dbReference type="GO" id="GO:0016020">
    <property type="term" value="C:membrane"/>
    <property type="evidence" value="ECO:0007669"/>
    <property type="project" value="UniProtKB-SubCell"/>
</dbReference>
<evidence type="ECO:0000313" key="12">
    <source>
        <dbReference type="EMBL" id="KAG6425775.1"/>
    </source>
</evidence>
<accession>A0A8X8Y3T5</accession>
<dbReference type="GO" id="GO:0046872">
    <property type="term" value="F:metal ion binding"/>
    <property type="evidence" value="ECO:0007669"/>
    <property type="project" value="UniProtKB-KW"/>
</dbReference>
<reference evidence="12" key="2">
    <citation type="submission" date="2020-08" db="EMBL/GenBank/DDBJ databases">
        <title>Plant Genome Project.</title>
        <authorList>
            <person name="Zhang R.-G."/>
        </authorList>
    </citation>
    <scope>NUCLEOTIDE SEQUENCE</scope>
    <source>
        <strain evidence="12">Huo1</strain>
        <tissue evidence="12">Leaf</tissue>
    </source>
</reference>
<evidence type="ECO:0000256" key="5">
    <source>
        <dbReference type="ARBA" id="ARBA00022692"/>
    </source>
</evidence>
<dbReference type="GO" id="GO:0004497">
    <property type="term" value="F:monooxygenase activity"/>
    <property type="evidence" value="ECO:0007669"/>
    <property type="project" value="UniProtKB-KW"/>
</dbReference>
<dbReference type="PANTHER" id="PTHR47953:SF19">
    <property type="entry name" value="OS06G0641600 PROTEIN"/>
    <property type="match status" value="1"/>
</dbReference>
<comment type="subcellular location">
    <subcellularLocation>
        <location evidence="2">Membrane</location>
        <topology evidence="2">Single-pass membrane protein</topology>
    </subcellularLocation>
</comment>
<keyword evidence="7" id="KW-1133">Transmembrane helix</keyword>
<evidence type="ECO:0000256" key="9">
    <source>
        <dbReference type="ARBA" id="ARBA00023004"/>
    </source>
</evidence>
<dbReference type="PANTHER" id="PTHR47953">
    <property type="entry name" value="OS08G0105600 PROTEIN"/>
    <property type="match status" value="1"/>
</dbReference>
<protein>
    <submittedName>
        <fullName evidence="12">Uncharacterized protein</fullName>
    </submittedName>
</protein>
<evidence type="ECO:0000256" key="7">
    <source>
        <dbReference type="ARBA" id="ARBA00022989"/>
    </source>
</evidence>
<comment type="similarity">
    <text evidence="3">Belongs to the cytochrome P450 family.</text>
</comment>
<keyword evidence="11" id="KW-0472">Membrane</keyword>
<evidence type="ECO:0000256" key="6">
    <source>
        <dbReference type="ARBA" id="ARBA00022723"/>
    </source>
</evidence>
<keyword evidence="6" id="KW-0479">Metal-binding</keyword>
<keyword evidence="5" id="KW-0812">Transmembrane</keyword>